<organism evidence="1 2">
    <name type="scientific">Streptomyces griseochromogenes</name>
    <dbReference type="NCBI Taxonomy" id="68214"/>
    <lineage>
        <taxon>Bacteria</taxon>
        <taxon>Bacillati</taxon>
        <taxon>Actinomycetota</taxon>
        <taxon>Actinomycetes</taxon>
        <taxon>Kitasatosporales</taxon>
        <taxon>Streptomycetaceae</taxon>
        <taxon>Streptomyces</taxon>
    </lineage>
</organism>
<comment type="caution">
    <text evidence="1">The sequence shown here is derived from an EMBL/GenBank/DDBJ whole genome shotgun (WGS) entry which is preliminary data.</text>
</comment>
<dbReference type="Proteomes" id="UP001519309">
    <property type="component" value="Unassembled WGS sequence"/>
</dbReference>
<reference evidence="1 2" key="1">
    <citation type="submission" date="2021-03" db="EMBL/GenBank/DDBJ databases">
        <title>Genomic Encyclopedia of Type Strains, Phase IV (KMG-IV): sequencing the most valuable type-strain genomes for metagenomic binning, comparative biology and taxonomic classification.</title>
        <authorList>
            <person name="Goeker M."/>
        </authorList>
    </citation>
    <scope>NUCLEOTIDE SEQUENCE [LARGE SCALE GENOMIC DNA]</scope>
    <source>
        <strain evidence="1 2">DSM 40499</strain>
    </source>
</reference>
<name>A0ABS4MAL9_9ACTN</name>
<proteinExistence type="predicted"/>
<evidence type="ECO:0000313" key="2">
    <source>
        <dbReference type="Proteomes" id="UP001519309"/>
    </source>
</evidence>
<evidence type="ECO:0000313" key="1">
    <source>
        <dbReference type="EMBL" id="MBP2056708.1"/>
    </source>
</evidence>
<dbReference type="EMBL" id="JAGGLP010000059">
    <property type="protein sequence ID" value="MBP2056708.1"/>
    <property type="molecule type" value="Genomic_DNA"/>
</dbReference>
<accession>A0ABS4MAL9</accession>
<gene>
    <name evidence="1" type="ORF">J2Z21_009727</name>
</gene>
<keyword evidence="2" id="KW-1185">Reference proteome</keyword>
<sequence length="79" mass="8529">MAGWMAHDSGHDRRAAQHFARALPLGHVLSRDHQRQRFDLRPEHGRGTVLPSPAVITRVGSVTAGSALSHARVSFPASA</sequence>
<protein>
    <submittedName>
        <fullName evidence="1">Uncharacterized protein</fullName>
    </submittedName>
</protein>